<evidence type="ECO:0000256" key="2">
    <source>
        <dbReference type="ARBA" id="ARBA00023002"/>
    </source>
</evidence>
<dbReference type="GO" id="GO:0006086">
    <property type="term" value="P:pyruvate decarboxylation to acetyl-CoA"/>
    <property type="evidence" value="ECO:0007669"/>
    <property type="project" value="TreeGrafter"/>
</dbReference>
<comment type="caution">
    <text evidence="7">The sequence shown here is derived from an EMBL/GenBank/DDBJ whole genome shotgun (WGS) entry which is preliminary data.</text>
</comment>
<evidence type="ECO:0000256" key="1">
    <source>
        <dbReference type="ARBA" id="ARBA00001964"/>
    </source>
</evidence>
<evidence type="ECO:0000256" key="3">
    <source>
        <dbReference type="ARBA" id="ARBA00023052"/>
    </source>
</evidence>
<keyword evidence="2" id="KW-0560">Oxidoreductase</keyword>
<name>A0A2V2LCK2_9RHOB</name>
<dbReference type="GO" id="GO:0004739">
    <property type="term" value="F:pyruvate dehydrogenase (acetyl-transferring) activity"/>
    <property type="evidence" value="ECO:0007669"/>
    <property type="project" value="UniProtKB-EC"/>
</dbReference>
<dbReference type="EMBL" id="QGKU01000066">
    <property type="protein sequence ID" value="PWR00986.1"/>
    <property type="molecule type" value="Genomic_DNA"/>
</dbReference>
<evidence type="ECO:0000256" key="5">
    <source>
        <dbReference type="ARBA" id="ARBA00051231"/>
    </source>
</evidence>
<dbReference type="CDD" id="cd02000">
    <property type="entry name" value="TPP_E1_PDC_ADC_BCADC"/>
    <property type="match status" value="1"/>
</dbReference>
<dbReference type="Gene3D" id="3.40.50.970">
    <property type="match status" value="1"/>
</dbReference>
<protein>
    <submittedName>
        <fullName evidence="7">ABC transporter substrate-binding protein</fullName>
    </submittedName>
</protein>
<evidence type="ECO:0000313" key="7">
    <source>
        <dbReference type="EMBL" id="PWR00986.1"/>
    </source>
</evidence>
<dbReference type="Pfam" id="PF00676">
    <property type="entry name" value="E1_dh"/>
    <property type="match status" value="1"/>
</dbReference>
<accession>A0A2V2LCK2</accession>
<comment type="function">
    <text evidence="4">The pyruvate dehydrogenase complex catalyzes the overall conversion of pyruvate to acetyl-CoA and CO(2). It contains multiple copies of three enzymatic components: pyruvate dehydrogenase (E1), dihydrolipoamide acetyltransferase (E2) and lipoamide dehydrogenase (E3).</text>
</comment>
<dbReference type="PANTHER" id="PTHR11516:SF60">
    <property type="entry name" value="PYRUVATE DEHYDROGENASE E1 COMPONENT SUBUNIT ALPHA"/>
    <property type="match status" value="1"/>
</dbReference>
<comment type="cofactor">
    <cofactor evidence="1">
        <name>thiamine diphosphate</name>
        <dbReference type="ChEBI" id="CHEBI:58937"/>
    </cofactor>
</comment>
<organism evidence="7 8">
    <name type="scientific">Meridianimarinicoccus roseus</name>
    <dbReference type="NCBI Taxonomy" id="2072018"/>
    <lineage>
        <taxon>Bacteria</taxon>
        <taxon>Pseudomonadati</taxon>
        <taxon>Pseudomonadota</taxon>
        <taxon>Alphaproteobacteria</taxon>
        <taxon>Rhodobacterales</taxon>
        <taxon>Paracoccaceae</taxon>
        <taxon>Meridianimarinicoccus</taxon>
    </lineage>
</organism>
<comment type="catalytic activity">
    <reaction evidence="5">
        <text>N(6)-[(R)-lipoyl]-L-lysyl-[protein] + pyruvate + H(+) = N(6)-[(R)-S(8)-acetyldihydrolipoyl]-L-lysyl-[protein] + CO2</text>
        <dbReference type="Rhea" id="RHEA:19189"/>
        <dbReference type="Rhea" id="RHEA-COMP:10474"/>
        <dbReference type="Rhea" id="RHEA-COMP:10478"/>
        <dbReference type="ChEBI" id="CHEBI:15361"/>
        <dbReference type="ChEBI" id="CHEBI:15378"/>
        <dbReference type="ChEBI" id="CHEBI:16526"/>
        <dbReference type="ChEBI" id="CHEBI:83099"/>
        <dbReference type="ChEBI" id="CHEBI:83111"/>
        <dbReference type="EC" id="1.2.4.1"/>
    </reaction>
</comment>
<dbReference type="AlphaFoldDB" id="A0A2V2LCK2"/>
<dbReference type="OrthoDB" id="9766715at2"/>
<evidence type="ECO:0000313" key="8">
    <source>
        <dbReference type="Proteomes" id="UP000245680"/>
    </source>
</evidence>
<reference evidence="7 8" key="1">
    <citation type="submission" date="2018-05" db="EMBL/GenBank/DDBJ databases">
        <title>Rhodobacteraceae gen. nov., sp. nov. isolated from sea water.</title>
        <authorList>
            <person name="Ren Y."/>
        </authorList>
    </citation>
    <scope>NUCLEOTIDE SEQUENCE [LARGE SCALE GENOMIC DNA]</scope>
    <source>
        <strain evidence="7 8">TG-679</strain>
    </source>
</reference>
<dbReference type="PANTHER" id="PTHR11516">
    <property type="entry name" value="PYRUVATE DEHYDROGENASE E1 COMPONENT, ALPHA SUBUNIT BACTERIAL AND ORGANELLAR"/>
    <property type="match status" value="1"/>
</dbReference>
<dbReference type="InterPro" id="IPR001017">
    <property type="entry name" value="DH_E1"/>
</dbReference>
<dbReference type="SUPFAM" id="SSF52518">
    <property type="entry name" value="Thiamin diphosphate-binding fold (THDP-binding)"/>
    <property type="match status" value="1"/>
</dbReference>
<dbReference type="RefSeq" id="WP_109813337.1">
    <property type="nucleotide sequence ID" value="NZ_QGKU01000066.1"/>
</dbReference>
<evidence type="ECO:0000259" key="6">
    <source>
        <dbReference type="Pfam" id="PF00676"/>
    </source>
</evidence>
<dbReference type="Proteomes" id="UP000245680">
    <property type="component" value="Unassembled WGS sequence"/>
</dbReference>
<dbReference type="InterPro" id="IPR029061">
    <property type="entry name" value="THDP-binding"/>
</dbReference>
<gene>
    <name evidence="7" type="ORF">DKT77_19400</name>
</gene>
<keyword evidence="3" id="KW-0786">Thiamine pyrophosphate</keyword>
<keyword evidence="8" id="KW-1185">Reference proteome</keyword>
<sequence>MAAKAAAKKGTAPKGNAEDYLRMYRQMVRIRAFEDNANQLYLSAKMPGLTHMYSGQEAVAVGICEALTDDDKITSTHRGHGHCVAKGADFKAMFCELLGKEEGYCRGKGGSMHIADQSHGNLGANAIVGGSMGIATGAALSAQLRGTDEVTVCFFGDGATAQGLWYEVMNMAALWKLPVIYACENNGYSEYTKTEEIAAGSLTARAEAFGIEAHKVDGQDVLAVNELTQKLVARARKGEGPFFIELDTYRYHGHHVGDINREYYRAKDEESEWKSTRDPILNFGKWLTEQGVVSEDDLVAINDEIRADAEAAVAYAEAARYPDASEVDMHVYVDSPELDAALSKQSA</sequence>
<dbReference type="InterPro" id="IPR050642">
    <property type="entry name" value="PDH_E1_Alpha_Subunit"/>
</dbReference>
<proteinExistence type="predicted"/>
<feature type="domain" description="Dehydrogenase E1 component" evidence="6">
    <location>
        <begin position="25"/>
        <end position="324"/>
    </location>
</feature>
<evidence type="ECO:0000256" key="4">
    <source>
        <dbReference type="ARBA" id="ARBA00025211"/>
    </source>
</evidence>